<reference evidence="6" key="1">
    <citation type="journal article" date="2015" name="Nature">
        <title>Complex archaea that bridge the gap between prokaryotes and eukaryotes.</title>
        <authorList>
            <person name="Spang A."/>
            <person name="Saw J.H."/>
            <person name="Jorgensen S.L."/>
            <person name="Zaremba-Niedzwiedzka K."/>
            <person name="Martijn J."/>
            <person name="Lind A.E."/>
            <person name="van Eijk R."/>
            <person name="Schleper C."/>
            <person name="Guy L."/>
            <person name="Ettema T.J."/>
        </authorList>
    </citation>
    <scope>NUCLEOTIDE SEQUENCE</scope>
</reference>
<dbReference type="InterPro" id="IPR054613">
    <property type="entry name" value="Peptidase_S78_dom"/>
</dbReference>
<evidence type="ECO:0000256" key="1">
    <source>
        <dbReference type="ARBA" id="ARBA00022612"/>
    </source>
</evidence>
<evidence type="ECO:0000259" key="5">
    <source>
        <dbReference type="Pfam" id="PF04586"/>
    </source>
</evidence>
<proteinExistence type="predicted"/>
<evidence type="ECO:0000313" key="6">
    <source>
        <dbReference type="EMBL" id="KKM89456.1"/>
    </source>
</evidence>
<dbReference type="InterPro" id="IPR006433">
    <property type="entry name" value="Prohead_protease"/>
</dbReference>
<feature type="domain" description="Prohead serine protease" evidence="5">
    <location>
        <begin position="25"/>
        <end position="190"/>
    </location>
</feature>
<feature type="compositionally biased region" description="Basic and acidic residues" evidence="4">
    <location>
        <begin position="294"/>
        <end position="324"/>
    </location>
</feature>
<evidence type="ECO:0000256" key="4">
    <source>
        <dbReference type="SAM" id="MobiDB-lite"/>
    </source>
</evidence>
<comment type="caution">
    <text evidence="6">The sequence shown here is derived from an EMBL/GenBank/DDBJ whole genome shotgun (WGS) entry which is preliminary data.</text>
</comment>
<dbReference type="EMBL" id="LAZR01006814">
    <property type="protein sequence ID" value="KKM89456.1"/>
    <property type="molecule type" value="Genomic_DNA"/>
</dbReference>
<feature type="compositionally biased region" description="Acidic residues" evidence="4">
    <location>
        <begin position="325"/>
        <end position="334"/>
    </location>
</feature>
<name>A0A0F9LQS5_9ZZZZ</name>
<evidence type="ECO:0000256" key="3">
    <source>
        <dbReference type="ARBA" id="ARBA00022801"/>
    </source>
</evidence>
<sequence length="362" mass="40833">MEKSKCKFACQRNQDLPILERRLFKIEVRQAEEGEKKLIGTPIVYNKRSEDLGFFEIIKPGAATEALKRSDPRLLYGHNSNSLLPIARTSAGTLRATETKKGVDIEADPPKKNQFVDALIESIDRRDVQEMSFGFTIEEDEWKDLDKDRPIRTITKFREIFDYSYVAFAAYGETVAGTDIRVALRSLDAAKQSQVEDLAFVPVDDTDDEENREITIRVELDGKEIDSHTITRGDLYTKILTGATPKPTEIEIETEPPDSTDTDTSEIRTDEETEITDTKTKSNTDGDDTVTTTESRDSVKVDGAETDTTKGKETETDTEERGSDEIDTDQETETSDINKTEIEWEQTRSLIDTTIFEVGDSI</sequence>
<gene>
    <name evidence="6" type="ORF">LCGC14_1248530</name>
</gene>
<feature type="region of interest" description="Disordered" evidence="4">
    <location>
        <begin position="242"/>
        <end position="341"/>
    </location>
</feature>
<accession>A0A0F9LQS5</accession>
<dbReference type="AlphaFoldDB" id="A0A0F9LQS5"/>
<organism evidence="6">
    <name type="scientific">marine sediment metagenome</name>
    <dbReference type="NCBI Taxonomy" id="412755"/>
    <lineage>
        <taxon>unclassified sequences</taxon>
        <taxon>metagenomes</taxon>
        <taxon>ecological metagenomes</taxon>
    </lineage>
</organism>
<feature type="compositionally biased region" description="Basic and acidic residues" evidence="4">
    <location>
        <begin position="265"/>
        <end position="284"/>
    </location>
</feature>
<dbReference type="GO" id="GO:0008233">
    <property type="term" value="F:peptidase activity"/>
    <property type="evidence" value="ECO:0007669"/>
    <property type="project" value="UniProtKB-KW"/>
</dbReference>
<dbReference type="GO" id="GO:0006508">
    <property type="term" value="P:proteolysis"/>
    <property type="evidence" value="ECO:0007669"/>
    <property type="project" value="UniProtKB-KW"/>
</dbReference>
<dbReference type="Pfam" id="PF04586">
    <property type="entry name" value="Peptidase_S78"/>
    <property type="match status" value="1"/>
</dbReference>
<keyword evidence="3" id="KW-0378">Hydrolase</keyword>
<keyword evidence="2" id="KW-0645">Protease</keyword>
<evidence type="ECO:0000256" key="2">
    <source>
        <dbReference type="ARBA" id="ARBA00022670"/>
    </source>
</evidence>
<keyword evidence="1" id="KW-1188">Viral release from host cell</keyword>
<feature type="compositionally biased region" description="Acidic residues" evidence="4">
    <location>
        <begin position="250"/>
        <end position="264"/>
    </location>
</feature>
<protein>
    <recommendedName>
        <fullName evidence="5">Prohead serine protease domain-containing protein</fullName>
    </recommendedName>
</protein>
<dbReference type="NCBIfam" id="TIGR01543">
    <property type="entry name" value="proheadase_HK97"/>
    <property type="match status" value="1"/>
</dbReference>